<evidence type="ECO:0000259" key="1">
    <source>
        <dbReference type="Pfam" id="PF07045"/>
    </source>
</evidence>
<dbReference type="Gene3D" id="3.30.70.100">
    <property type="match status" value="1"/>
</dbReference>
<sequence>MEDDTSAAPAPAGSACLVGHVTVKDPAKWAEYCSKVPATIAPWGGQLLFRGKRNSVLSGAHAHTDVVAIRFPDAAALHGWHDSPAYQALIPIREQAVDLVLVSYDC</sequence>
<dbReference type="InterPro" id="IPR010753">
    <property type="entry name" value="DUF1330"/>
</dbReference>
<dbReference type="EMBL" id="NJIH01000013">
    <property type="protein sequence ID" value="OWT55154.1"/>
    <property type="molecule type" value="Genomic_DNA"/>
</dbReference>
<dbReference type="OrthoDB" id="516779at2"/>
<dbReference type="PANTHER" id="PTHR41521:SF4">
    <property type="entry name" value="BLR0684 PROTEIN"/>
    <property type="match status" value="1"/>
</dbReference>
<proteinExistence type="predicted"/>
<dbReference type="AlphaFoldDB" id="A0A225M1D5"/>
<name>A0A225M1D5_9BURK</name>
<evidence type="ECO:0000313" key="2">
    <source>
        <dbReference type="EMBL" id="OWT55154.1"/>
    </source>
</evidence>
<evidence type="ECO:0000313" key="3">
    <source>
        <dbReference type="Proteomes" id="UP000214603"/>
    </source>
</evidence>
<organism evidence="2 3">
    <name type="scientific">Candidimonas nitroreducens</name>
    <dbReference type="NCBI Taxonomy" id="683354"/>
    <lineage>
        <taxon>Bacteria</taxon>
        <taxon>Pseudomonadati</taxon>
        <taxon>Pseudomonadota</taxon>
        <taxon>Betaproteobacteria</taxon>
        <taxon>Burkholderiales</taxon>
        <taxon>Alcaligenaceae</taxon>
        <taxon>Candidimonas</taxon>
    </lineage>
</organism>
<keyword evidence="3" id="KW-1185">Reference proteome</keyword>
<reference evidence="3" key="1">
    <citation type="submission" date="2017-06" db="EMBL/GenBank/DDBJ databases">
        <title>Herbaspirillum phytohormonus sp. nov., isolated from the root nodule of Robinia pseudoacacia in lead-zinc mine.</title>
        <authorList>
            <person name="Fan M."/>
            <person name="Lin Y."/>
        </authorList>
    </citation>
    <scope>NUCLEOTIDE SEQUENCE [LARGE SCALE GENOMIC DNA]</scope>
    <source>
        <strain evidence="3">SC-089</strain>
    </source>
</reference>
<feature type="domain" description="DUF1330" evidence="1">
    <location>
        <begin position="16"/>
        <end position="101"/>
    </location>
</feature>
<dbReference type="InterPro" id="IPR011008">
    <property type="entry name" value="Dimeric_a/b-barrel"/>
</dbReference>
<gene>
    <name evidence="2" type="ORF">CEY11_20765</name>
</gene>
<dbReference type="RefSeq" id="WP_088605342.1">
    <property type="nucleotide sequence ID" value="NZ_NJIH01000013.1"/>
</dbReference>
<dbReference type="PANTHER" id="PTHR41521">
    <property type="match status" value="1"/>
</dbReference>
<dbReference type="Pfam" id="PF07045">
    <property type="entry name" value="DUF1330"/>
    <property type="match status" value="1"/>
</dbReference>
<protein>
    <recommendedName>
        <fullName evidence="1">DUF1330 domain-containing protein</fullName>
    </recommendedName>
</protein>
<dbReference type="SUPFAM" id="SSF54909">
    <property type="entry name" value="Dimeric alpha+beta barrel"/>
    <property type="match status" value="1"/>
</dbReference>
<comment type="caution">
    <text evidence="2">The sequence shown here is derived from an EMBL/GenBank/DDBJ whole genome shotgun (WGS) entry which is preliminary data.</text>
</comment>
<accession>A0A225M1D5</accession>
<dbReference type="Proteomes" id="UP000214603">
    <property type="component" value="Unassembled WGS sequence"/>
</dbReference>